<evidence type="ECO:0000256" key="1">
    <source>
        <dbReference type="SAM" id="Coils"/>
    </source>
</evidence>
<keyword evidence="1" id="KW-0175">Coiled coil</keyword>
<feature type="coiled-coil region" evidence="1">
    <location>
        <begin position="76"/>
        <end position="131"/>
    </location>
</feature>
<protein>
    <submittedName>
        <fullName evidence="2">Uncharacterized protein</fullName>
    </submittedName>
</protein>
<accession>A0A6C0K6H5</accession>
<sequence>MSGEIDYRSEITNICIKINTIMIQAKGNIIIQMKKEDLIGIDIQEGNVRFIFKNIRYRLEVAHGDKRVTNQVSELMKILENNTENKVELYKQLENRLDEVDTRSDNAESEIAELRELIKILEKTVKKNDEVQVDLLGINT</sequence>
<organism evidence="2">
    <name type="scientific">viral metagenome</name>
    <dbReference type="NCBI Taxonomy" id="1070528"/>
    <lineage>
        <taxon>unclassified sequences</taxon>
        <taxon>metagenomes</taxon>
        <taxon>organismal metagenomes</taxon>
    </lineage>
</organism>
<proteinExistence type="predicted"/>
<reference evidence="2" key="1">
    <citation type="journal article" date="2020" name="Nature">
        <title>Giant virus diversity and host interactions through global metagenomics.</title>
        <authorList>
            <person name="Schulz F."/>
            <person name="Roux S."/>
            <person name="Paez-Espino D."/>
            <person name="Jungbluth S."/>
            <person name="Walsh D.A."/>
            <person name="Denef V.J."/>
            <person name="McMahon K.D."/>
            <person name="Konstantinidis K.T."/>
            <person name="Eloe-Fadrosh E.A."/>
            <person name="Kyrpides N.C."/>
            <person name="Woyke T."/>
        </authorList>
    </citation>
    <scope>NUCLEOTIDE SEQUENCE</scope>
    <source>
        <strain evidence="2">GVMAG-S-1101172-89</strain>
    </source>
</reference>
<name>A0A6C0K6H5_9ZZZZ</name>
<dbReference type="EMBL" id="MN740809">
    <property type="protein sequence ID" value="QHU12761.1"/>
    <property type="molecule type" value="Genomic_DNA"/>
</dbReference>
<evidence type="ECO:0000313" key="2">
    <source>
        <dbReference type="EMBL" id="QHU12761.1"/>
    </source>
</evidence>
<dbReference type="AlphaFoldDB" id="A0A6C0K6H5"/>